<reference evidence="3 4" key="1">
    <citation type="journal article" date="2023" name="Plants (Basel)">
        <title>Bridging the Gap: Combining Genomics and Transcriptomics Approaches to Understand Stylosanthes scabra, an Orphan Legume from the Brazilian Caatinga.</title>
        <authorList>
            <person name="Ferreira-Neto J.R.C."/>
            <person name="da Silva M.D."/>
            <person name="Binneck E."/>
            <person name="de Melo N.F."/>
            <person name="da Silva R.H."/>
            <person name="de Melo A.L.T.M."/>
            <person name="Pandolfi V."/>
            <person name="Bustamante F.O."/>
            <person name="Brasileiro-Vidal A.C."/>
            <person name="Benko-Iseppon A.M."/>
        </authorList>
    </citation>
    <scope>NUCLEOTIDE SEQUENCE [LARGE SCALE GENOMIC DNA]</scope>
    <source>
        <tissue evidence="3">Leaves</tissue>
    </source>
</reference>
<proteinExistence type="predicted"/>
<keyword evidence="1" id="KW-0539">Nucleus</keyword>
<dbReference type="InterPro" id="IPR045178">
    <property type="entry name" value="Fhl1/FHA1"/>
</dbReference>
<organism evidence="3 4">
    <name type="scientific">Stylosanthes scabra</name>
    <dbReference type="NCBI Taxonomy" id="79078"/>
    <lineage>
        <taxon>Eukaryota</taxon>
        <taxon>Viridiplantae</taxon>
        <taxon>Streptophyta</taxon>
        <taxon>Embryophyta</taxon>
        <taxon>Tracheophyta</taxon>
        <taxon>Spermatophyta</taxon>
        <taxon>Magnoliopsida</taxon>
        <taxon>eudicotyledons</taxon>
        <taxon>Gunneridae</taxon>
        <taxon>Pentapetalae</taxon>
        <taxon>rosids</taxon>
        <taxon>fabids</taxon>
        <taxon>Fabales</taxon>
        <taxon>Fabaceae</taxon>
        <taxon>Papilionoideae</taxon>
        <taxon>50 kb inversion clade</taxon>
        <taxon>dalbergioids sensu lato</taxon>
        <taxon>Dalbergieae</taxon>
        <taxon>Pterocarpus clade</taxon>
        <taxon>Stylosanthes</taxon>
    </lineage>
</organism>
<dbReference type="EMBL" id="JASCZI010121177">
    <property type="protein sequence ID" value="MED6160330.1"/>
    <property type="molecule type" value="Genomic_DNA"/>
</dbReference>
<dbReference type="InterPro" id="IPR058594">
    <property type="entry name" value="PB1-like_dom_pln"/>
</dbReference>
<keyword evidence="4" id="KW-1185">Reference proteome</keyword>
<dbReference type="Proteomes" id="UP001341840">
    <property type="component" value="Unassembled WGS sequence"/>
</dbReference>
<dbReference type="PANTHER" id="PTHR21712:SF29">
    <property type="entry name" value="PRE-RRNA-PROCESSING PROTEIN FHL1"/>
    <property type="match status" value="1"/>
</dbReference>
<comment type="caution">
    <text evidence="3">The sequence shown here is derived from an EMBL/GenBank/DDBJ whole genome shotgun (WGS) entry which is preliminary data.</text>
</comment>
<feature type="non-terminal residue" evidence="3">
    <location>
        <position position="1"/>
    </location>
</feature>
<dbReference type="PANTHER" id="PTHR21712">
    <property type="entry name" value="PRE-RRNA-PROCESSING PROTEIN FHL1"/>
    <property type="match status" value="1"/>
</dbReference>
<evidence type="ECO:0000313" key="4">
    <source>
        <dbReference type="Proteomes" id="UP001341840"/>
    </source>
</evidence>
<name>A0ABU6UIF2_9FABA</name>
<feature type="domain" description="PB1-like" evidence="2">
    <location>
        <begin position="384"/>
        <end position="485"/>
    </location>
</feature>
<evidence type="ECO:0000313" key="3">
    <source>
        <dbReference type="EMBL" id="MED6160330.1"/>
    </source>
</evidence>
<sequence length="500" mass="57137">KKAEGRSRVDRDADNLQLQQLEEKDVVSSVATVLSDLCGPGEWMPMEKLHAELVEQYNGVWHHSRVRRYLTSEDWPGPESKGKPWYGLLMLLRKYPEHFVINTRSKGRVTLEISHNLYNTHGRTGNSLTRTPGWFGLSIKSEVHRSRTDPVWIRRGNPNFINSNSSLNSQTHSRRTHPFPHHPLVNLISLHLPHFLTVRHRPFLSVGQRLSCLLQTARPLCRTVAFLRVVFFLRIAFFLRVCLFSASPSSSAPSSFTWMPDRTCSAKVPIVVLVPASQWDRANSSTSDPSVEPLTHPSVEFRQKYAELAVNFATLDIQEMTSSFIRASTPQDDVVLLCKKLIDPFSFGLKCLKTQVTCDDILTLGVLEHRSGTSTRSHCFVEIDEVITFVYHHGGTLVTKDDGEVVYEMEEITEQPNEEVDTLDVFAIRNHHKVLGYDKIEVCYWLVPGRSLSNGLRALITDNELLDMRFYAKRNERRIHIYYEHAVSVPNPVEECPKLI</sequence>
<evidence type="ECO:0000259" key="2">
    <source>
        <dbReference type="Pfam" id="PF26130"/>
    </source>
</evidence>
<gene>
    <name evidence="3" type="ORF">PIB30_050521</name>
</gene>
<evidence type="ECO:0000256" key="1">
    <source>
        <dbReference type="ARBA" id="ARBA00023242"/>
    </source>
</evidence>
<protein>
    <recommendedName>
        <fullName evidence="2">PB1-like domain-containing protein</fullName>
    </recommendedName>
</protein>
<dbReference type="Pfam" id="PF26130">
    <property type="entry name" value="PB1-like"/>
    <property type="match status" value="1"/>
</dbReference>
<accession>A0ABU6UIF2</accession>